<dbReference type="InterPro" id="IPR011701">
    <property type="entry name" value="MFS"/>
</dbReference>
<evidence type="ECO:0000256" key="5">
    <source>
        <dbReference type="SAM" id="Phobius"/>
    </source>
</evidence>
<dbReference type="GO" id="GO:0022857">
    <property type="term" value="F:transmembrane transporter activity"/>
    <property type="evidence" value="ECO:0007669"/>
    <property type="project" value="InterPro"/>
</dbReference>
<dbReference type="Gene3D" id="1.20.1250.20">
    <property type="entry name" value="MFS general substrate transporter like domains"/>
    <property type="match status" value="1"/>
</dbReference>
<evidence type="ECO:0000256" key="1">
    <source>
        <dbReference type="ARBA" id="ARBA00004141"/>
    </source>
</evidence>
<feature type="transmembrane region" description="Helical" evidence="5">
    <location>
        <begin position="638"/>
        <end position="658"/>
    </location>
</feature>
<comment type="subcellular location">
    <subcellularLocation>
        <location evidence="1">Membrane</location>
        <topology evidence="1">Multi-pass membrane protein</topology>
    </subcellularLocation>
</comment>
<evidence type="ECO:0000256" key="4">
    <source>
        <dbReference type="ARBA" id="ARBA00023136"/>
    </source>
</evidence>
<dbReference type="AlphaFoldDB" id="A0A438N647"/>
<dbReference type="OrthoDB" id="5403280at2759"/>
<feature type="transmembrane region" description="Helical" evidence="5">
    <location>
        <begin position="611"/>
        <end position="632"/>
    </location>
</feature>
<dbReference type="PANTHER" id="PTHR23502:SF52">
    <property type="entry name" value="MULTIDRUG TRANSPORTER, PUTATIVE (AFU_ORTHOLOGUE AFUA_2G17730)-RELATED"/>
    <property type="match status" value="1"/>
</dbReference>
<feature type="transmembrane region" description="Helical" evidence="5">
    <location>
        <begin position="478"/>
        <end position="500"/>
    </location>
</feature>
<feature type="transmembrane region" description="Helical" evidence="5">
    <location>
        <begin position="548"/>
        <end position="566"/>
    </location>
</feature>
<dbReference type="GO" id="GO:0016491">
    <property type="term" value="F:oxidoreductase activity"/>
    <property type="evidence" value="ECO:0007669"/>
    <property type="project" value="InterPro"/>
</dbReference>
<dbReference type="Pfam" id="PF07992">
    <property type="entry name" value="Pyr_redox_2"/>
    <property type="match status" value="1"/>
</dbReference>
<dbReference type="InterPro" id="IPR036188">
    <property type="entry name" value="FAD/NAD-bd_sf"/>
</dbReference>
<reference evidence="7 8" key="1">
    <citation type="submission" date="2017-03" db="EMBL/GenBank/DDBJ databases">
        <title>Genomes of endolithic fungi from Antarctica.</title>
        <authorList>
            <person name="Coleine C."/>
            <person name="Masonjones S."/>
            <person name="Stajich J.E."/>
        </authorList>
    </citation>
    <scope>NUCLEOTIDE SEQUENCE [LARGE SCALE GENOMIC DNA]</scope>
    <source>
        <strain evidence="7 8">CCFEE 6314</strain>
    </source>
</reference>
<evidence type="ECO:0000256" key="2">
    <source>
        <dbReference type="ARBA" id="ARBA00022692"/>
    </source>
</evidence>
<accession>A0A438N647</accession>
<keyword evidence="3 5" id="KW-1133">Transmembrane helix</keyword>
<dbReference type="PROSITE" id="PS50850">
    <property type="entry name" value="MFS"/>
    <property type="match status" value="1"/>
</dbReference>
<feature type="domain" description="Major facilitator superfamily (MFS) profile" evidence="6">
    <location>
        <begin position="480"/>
        <end position="902"/>
    </location>
</feature>
<comment type="caution">
    <text evidence="7">The sequence shown here is derived from an EMBL/GenBank/DDBJ whole genome shotgun (WGS) entry which is preliminary data.</text>
</comment>
<dbReference type="EMBL" id="NAJM01000018">
    <property type="protein sequence ID" value="RVX71208.1"/>
    <property type="molecule type" value="Genomic_DNA"/>
</dbReference>
<sequence>MPSNEGVAAIGAAREPYEVLVLGGSYAGLAAALNLKDLCSGRSHRFADSPATNAGPQFPVRISIVDERDGYFHLIGSPLALASETFQKKAWRKFVDIPALKGVNIVRGSVSKVDNKQRKATILDKDTGALTEKSYDFLVAATGLRRVWPVVPQSLTKEDYLKETQDHIDQVKNANEGVVVIGGGAVGIEMAAEIKVIMPEQKVTLIHSRNNLLSNEPLPDEFKERSAVELSNAGVNLILGRRVLESTTNGSTTELKLDNGESIRAGKVIYAISKSIPSTDYMPPTTLNDEGYVKVTASLNLLPETANSQYHFAAGDIVQWSGIKRCGTSMHMGQYVASNIYATMQSQVPSLKPQFMELNDIPPMMGIAIGKTAVGYHPTTGVTHGAEQLKGLFGDDLGDTRHRVSKGRANESRHDPTMSHREDINDSITLRQTHDFEEIRRPISRVQTSESIPNANANEWLGLDDPGNPYNWSVQRKWVITAIAIFATFTTVLNGTIITVAHEAIDEAFNVSDEHFPNSYWPVASWALGGAIFSLVALPLMEDFGVRPGFLVTHLVFICFIIPQALAQNFATLVISRFFTGGCVSILSNTSATVIGNIWDGEKARTIPMSLYITAYVTGSSTGPVIGGVIFQHLNWRWISYLQLIWYGLFTPLYVIFFRETRGSVILRQRAKNTAANTTTTTFDQKDLPSHAATVGPTVTLFQRVTISVKRPLYMLFTEPVVFVFTLWSAFTVGTVYVFTQSVEQVFVELYGWSASQAGYVQAAIVVGECLGLTGALLSAKLYFASASRNHETPGIPIPEARLYVSVLGSFVGVTGVGLAMVGFGIDIVVIGIADYVVDSYSKYAGSAVAAVVLGENVFAAFLPLSTTTMYSNLGFQWASTLLGLLALLLSFIPVVIIPFGRRIRAQSPFMKEAIVDRQIV</sequence>
<dbReference type="InterPro" id="IPR020846">
    <property type="entry name" value="MFS_dom"/>
</dbReference>
<dbReference type="VEuPathDB" id="FungiDB:PV10_04214"/>
<feature type="transmembrane region" description="Helical" evidence="5">
    <location>
        <begin position="578"/>
        <end position="599"/>
    </location>
</feature>
<dbReference type="PANTHER" id="PTHR23502">
    <property type="entry name" value="MAJOR FACILITATOR SUPERFAMILY"/>
    <property type="match status" value="1"/>
</dbReference>
<dbReference type="VEuPathDB" id="FungiDB:PV10_04213"/>
<dbReference type="PRINTS" id="PR00368">
    <property type="entry name" value="FADPNR"/>
</dbReference>
<dbReference type="Gene3D" id="3.50.50.60">
    <property type="entry name" value="FAD/NAD(P)-binding domain"/>
    <property type="match status" value="2"/>
</dbReference>
<dbReference type="Proteomes" id="UP000288859">
    <property type="component" value="Unassembled WGS sequence"/>
</dbReference>
<dbReference type="GO" id="GO:0005886">
    <property type="term" value="C:plasma membrane"/>
    <property type="evidence" value="ECO:0007669"/>
    <property type="project" value="TreeGrafter"/>
</dbReference>
<feature type="transmembrane region" description="Helical" evidence="5">
    <location>
        <begin position="713"/>
        <end position="739"/>
    </location>
</feature>
<dbReference type="Pfam" id="PF07690">
    <property type="entry name" value="MFS_1"/>
    <property type="match status" value="1"/>
</dbReference>
<gene>
    <name evidence="7" type="ORF">B0A52_04782</name>
</gene>
<dbReference type="SUPFAM" id="SSF51905">
    <property type="entry name" value="FAD/NAD(P)-binding domain"/>
    <property type="match status" value="1"/>
</dbReference>
<dbReference type="SUPFAM" id="SSF103473">
    <property type="entry name" value="MFS general substrate transporter"/>
    <property type="match status" value="1"/>
</dbReference>
<proteinExistence type="predicted"/>
<dbReference type="PRINTS" id="PR00411">
    <property type="entry name" value="PNDRDTASEI"/>
</dbReference>
<feature type="transmembrane region" description="Helical" evidence="5">
    <location>
        <begin position="759"/>
        <end position="784"/>
    </location>
</feature>
<keyword evidence="2 5" id="KW-0812">Transmembrane</keyword>
<organism evidence="7 8">
    <name type="scientific">Exophiala mesophila</name>
    <name type="common">Black yeast-like fungus</name>
    <dbReference type="NCBI Taxonomy" id="212818"/>
    <lineage>
        <taxon>Eukaryota</taxon>
        <taxon>Fungi</taxon>
        <taxon>Dikarya</taxon>
        <taxon>Ascomycota</taxon>
        <taxon>Pezizomycotina</taxon>
        <taxon>Eurotiomycetes</taxon>
        <taxon>Chaetothyriomycetidae</taxon>
        <taxon>Chaetothyriales</taxon>
        <taxon>Herpotrichiellaceae</taxon>
        <taxon>Exophiala</taxon>
    </lineage>
</organism>
<evidence type="ECO:0000313" key="7">
    <source>
        <dbReference type="EMBL" id="RVX71208.1"/>
    </source>
</evidence>
<evidence type="ECO:0000259" key="6">
    <source>
        <dbReference type="PROSITE" id="PS50850"/>
    </source>
</evidence>
<protein>
    <recommendedName>
        <fullName evidence="6">Major facilitator superfamily (MFS) profile domain-containing protein</fullName>
    </recommendedName>
</protein>
<evidence type="ECO:0000313" key="8">
    <source>
        <dbReference type="Proteomes" id="UP000288859"/>
    </source>
</evidence>
<feature type="transmembrane region" description="Helical" evidence="5">
    <location>
        <begin position="805"/>
        <end position="834"/>
    </location>
</feature>
<evidence type="ECO:0000256" key="3">
    <source>
        <dbReference type="ARBA" id="ARBA00022989"/>
    </source>
</evidence>
<feature type="transmembrane region" description="Helical" evidence="5">
    <location>
        <begin position="520"/>
        <end position="541"/>
    </location>
</feature>
<name>A0A438N647_EXOME</name>
<dbReference type="InterPro" id="IPR036259">
    <property type="entry name" value="MFS_trans_sf"/>
</dbReference>
<dbReference type="InterPro" id="IPR023753">
    <property type="entry name" value="FAD/NAD-binding_dom"/>
</dbReference>
<feature type="transmembrane region" description="Helical" evidence="5">
    <location>
        <begin position="878"/>
        <end position="901"/>
    </location>
</feature>
<keyword evidence="4 5" id="KW-0472">Membrane</keyword>